<comment type="caution">
    <text evidence="2">The sequence shown here is derived from an EMBL/GenBank/DDBJ whole genome shotgun (WGS) entry which is preliminary data.</text>
</comment>
<feature type="compositionally biased region" description="Polar residues" evidence="1">
    <location>
        <begin position="345"/>
        <end position="354"/>
    </location>
</feature>
<feature type="compositionally biased region" description="Basic residues" evidence="1">
    <location>
        <begin position="14"/>
        <end position="24"/>
    </location>
</feature>
<dbReference type="OrthoDB" id="3551671at2759"/>
<feature type="region of interest" description="Disordered" evidence="1">
    <location>
        <begin position="1"/>
        <end position="35"/>
    </location>
</feature>
<feature type="region of interest" description="Disordered" evidence="1">
    <location>
        <begin position="300"/>
        <end position="384"/>
    </location>
</feature>
<keyword evidence="3" id="KW-1185">Reference proteome</keyword>
<evidence type="ECO:0000313" key="2">
    <source>
        <dbReference type="EMBL" id="ESZ99084.1"/>
    </source>
</evidence>
<organism evidence="2 3">
    <name type="scientific">Sclerotinia borealis (strain F-4128)</name>
    <dbReference type="NCBI Taxonomy" id="1432307"/>
    <lineage>
        <taxon>Eukaryota</taxon>
        <taxon>Fungi</taxon>
        <taxon>Dikarya</taxon>
        <taxon>Ascomycota</taxon>
        <taxon>Pezizomycotina</taxon>
        <taxon>Leotiomycetes</taxon>
        <taxon>Helotiales</taxon>
        <taxon>Sclerotiniaceae</taxon>
        <taxon>Sclerotinia</taxon>
    </lineage>
</organism>
<dbReference type="HOGENOM" id="CLU_516955_0_0_1"/>
<evidence type="ECO:0000313" key="3">
    <source>
        <dbReference type="Proteomes" id="UP000019487"/>
    </source>
</evidence>
<reference evidence="2 3" key="1">
    <citation type="journal article" date="2014" name="Genome Announc.">
        <title>Draft genome sequence of Sclerotinia borealis, a psychrophilic plant pathogenic fungus.</title>
        <authorList>
            <person name="Mardanov A.V."/>
            <person name="Beletsky A.V."/>
            <person name="Kadnikov V.V."/>
            <person name="Ignatov A.N."/>
            <person name="Ravin N.V."/>
        </authorList>
    </citation>
    <scope>NUCLEOTIDE SEQUENCE [LARGE SCALE GENOMIC DNA]</scope>
    <source>
        <strain evidence="3">F-4157</strain>
    </source>
</reference>
<protein>
    <submittedName>
        <fullName evidence="2">Uncharacterized protein</fullName>
    </submittedName>
</protein>
<evidence type="ECO:0000256" key="1">
    <source>
        <dbReference type="SAM" id="MobiDB-lite"/>
    </source>
</evidence>
<dbReference type="AlphaFoldDB" id="W9CWR5"/>
<dbReference type="EMBL" id="AYSA01000024">
    <property type="protein sequence ID" value="ESZ99084.1"/>
    <property type="molecule type" value="Genomic_DNA"/>
</dbReference>
<feature type="compositionally biased region" description="Low complexity" evidence="1">
    <location>
        <begin position="332"/>
        <end position="344"/>
    </location>
</feature>
<dbReference type="Proteomes" id="UP000019487">
    <property type="component" value="Unassembled WGS sequence"/>
</dbReference>
<sequence>MQTNKPSKMEKQQPAKKRAPRRKNGQNSSLTEPMIRHTTENYQLWHQDLASVDHSKSEQSTSRTDGELLEILKAGMNRPLRNPLPMMGKELITQSMVQLLEDSSSDSQRDIHYYSTSSDLGYHSGNLTQFAHISEFIKVEDGKVTRIKDANGITTPPITICNSTYGPLNKNFTTGTYTMYTKTVFSGTLKWNLKHVKGMRIEDMMVEGVYPLTYGVGIKIEDVVVKGVPAKGMIFYERSLPTTLKGEPRWTDIQDLLRLQAAEWNVYIKIQMPQEHQQKISKGQKTIPEQWETALAQRKTLSEQQKATQGEELKCQQPLYLPSGTLSPSPRSSNSPKQHSNSSNTSVNTEQIVVSPSGARLPEPLEDPRPAKRLRMGAYNDLPHGGTAMERAPSHYLAKEQDYFQISKVGSNTDGHNKSPATGRLPPSTSYQVGTLQTAPMTPPGINTRVVNYHGTLTTESQLTKAREGVLEVVRQSLSFPGSQTLDPTRRNGPMTGGHIPVTNADIQHEQFRQSLGHMATDATSET</sequence>
<gene>
    <name evidence="2" type="ORF">SBOR_0494</name>
</gene>
<name>W9CWR5_SCLBF</name>
<proteinExistence type="predicted"/>
<accession>W9CWR5</accession>